<evidence type="ECO:0000256" key="1">
    <source>
        <dbReference type="SAM" id="MobiDB-lite"/>
    </source>
</evidence>
<feature type="region of interest" description="Disordered" evidence="1">
    <location>
        <begin position="1"/>
        <end position="20"/>
    </location>
</feature>
<dbReference type="OrthoDB" id="9997739at2759"/>
<accession>A0A179FRE7</accession>
<dbReference type="AlphaFoldDB" id="A0A179FRE7"/>
<keyword evidence="3" id="KW-1185">Reference proteome</keyword>
<dbReference type="Proteomes" id="UP000078397">
    <property type="component" value="Unassembled WGS sequence"/>
</dbReference>
<dbReference type="RefSeq" id="XP_018144787.1">
    <property type="nucleotide sequence ID" value="XM_018291375.1"/>
</dbReference>
<proteinExistence type="predicted"/>
<dbReference type="STRING" id="1380566.A0A179FRE7"/>
<protein>
    <recommendedName>
        <fullName evidence="4">BTB domain-containing protein</fullName>
    </recommendedName>
</protein>
<evidence type="ECO:0000313" key="3">
    <source>
        <dbReference type="Proteomes" id="UP000078397"/>
    </source>
</evidence>
<reference evidence="2 3" key="1">
    <citation type="journal article" date="2016" name="PLoS Pathog.">
        <title>Biosynthesis of antibiotic leucinostatins in bio-control fungus Purpureocillium lilacinum and their inhibition on phytophthora revealed by genome mining.</title>
        <authorList>
            <person name="Wang G."/>
            <person name="Liu Z."/>
            <person name="Lin R."/>
            <person name="Li E."/>
            <person name="Mao Z."/>
            <person name="Ling J."/>
            <person name="Yang Y."/>
            <person name="Yin W.B."/>
            <person name="Xie B."/>
        </authorList>
    </citation>
    <scope>NUCLEOTIDE SEQUENCE [LARGE SCALE GENOMIC DNA]</scope>
    <source>
        <strain evidence="2">170</strain>
    </source>
</reference>
<comment type="caution">
    <text evidence="2">The sequence shown here is derived from an EMBL/GenBank/DDBJ whole genome shotgun (WGS) entry which is preliminary data.</text>
</comment>
<sequence>MSSKRTKIGDDGENEDENPYASLLPDMASSLLCLRNTTAESIFSSRPIKFVVGTKRAEFWIHSSLVTGQSPVLDRLMNWKTNDTVFLDTADETAFLCFSLYAHTGFYDPRKILNAAPPQGSVDEWRLRLACHAKTYNFAD</sequence>
<organism evidence="2 3">
    <name type="scientific">Pochonia chlamydosporia 170</name>
    <dbReference type="NCBI Taxonomy" id="1380566"/>
    <lineage>
        <taxon>Eukaryota</taxon>
        <taxon>Fungi</taxon>
        <taxon>Dikarya</taxon>
        <taxon>Ascomycota</taxon>
        <taxon>Pezizomycotina</taxon>
        <taxon>Sordariomycetes</taxon>
        <taxon>Hypocreomycetidae</taxon>
        <taxon>Hypocreales</taxon>
        <taxon>Clavicipitaceae</taxon>
        <taxon>Pochonia</taxon>
    </lineage>
</organism>
<gene>
    <name evidence="2" type="ORF">VFPPC_13600</name>
</gene>
<evidence type="ECO:0000313" key="2">
    <source>
        <dbReference type="EMBL" id="OAQ67937.1"/>
    </source>
</evidence>
<dbReference type="EMBL" id="LSBJ02000003">
    <property type="protein sequence ID" value="OAQ67937.1"/>
    <property type="molecule type" value="Genomic_DNA"/>
</dbReference>
<name>A0A179FRE7_METCM</name>
<evidence type="ECO:0008006" key="4">
    <source>
        <dbReference type="Google" id="ProtNLM"/>
    </source>
</evidence>
<dbReference type="KEGG" id="pchm:VFPPC_13600"/>
<dbReference type="GeneID" id="28855369"/>